<name>A0A8H8NNL4_9AGAM</name>
<accession>A0A8H8NNL4</accession>
<dbReference type="GeneID" id="67027295"/>
<reference evidence="1" key="1">
    <citation type="submission" date="2020-05" db="EMBL/GenBank/DDBJ databases">
        <title>Evolutionary and genomic comparisons of hybrid uninucleate and nonhybrid Rhizoctonia fungi.</title>
        <authorList>
            <person name="Li C."/>
            <person name="Chen X."/>
        </authorList>
    </citation>
    <scope>NUCLEOTIDE SEQUENCE</scope>
    <source>
        <strain evidence="1">AG-1 IA</strain>
    </source>
</reference>
<dbReference type="Proteomes" id="UP000650533">
    <property type="component" value="Chromosome 2"/>
</dbReference>
<proteinExistence type="predicted"/>
<evidence type="ECO:0000313" key="1">
    <source>
        <dbReference type="EMBL" id="QRW17014.1"/>
    </source>
</evidence>
<organism evidence="1 2">
    <name type="scientific">Rhizoctonia solani</name>
    <dbReference type="NCBI Taxonomy" id="456999"/>
    <lineage>
        <taxon>Eukaryota</taxon>
        <taxon>Fungi</taxon>
        <taxon>Dikarya</taxon>
        <taxon>Basidiomycota</taxon>
        <taxon>Agaricomycotina</taxon>
        <taxon>Agaricomycetes</taxon>
        <taxon>Cantharellales</taxon>
        <taxon>Ceratobasidiaceae</taxon>
        <taxon>Rhizoctonia</taxon>
    </lineage>
</organism>
<dbReference type="KEGG" id="rsx:RhiXN_05016"/>
<dbReference type="AlphaFoldDB" id="A0A8H8NNL4"/>
<keyword evidence="1" id="KW-0378">Hydrolase</keyword>
<dbReference type="RefSeq" id="XP_043177251.1">
    <property type="nucleotide sequence ID" value="XM_043324832.1"/>
</dbReference>
<sequence>MDWDTQWGEQRLSTQMKEAAPMGDNEVPFGYLARFDDAVSSENIVFVMKAGKVYKTGGKPVV</sequence>
<evidence type="ECO:0000313" key="2">
    <source>
        <dbReference type="Proteomes" id="UP000650533"/>
    </source>
</evidence>
<dbReference type="GO" id="GO:0016787">
    <property type="term" value="F:hydrolase activity"/>
    <property type="evidence" value="ECO:0007669"/>
    <property type="project" value="UniProtKB-KW"/>
</dbReference>
<protein>
    <submittedName>
        <fullName evidence="1">Amidohydrolase family protein</fullName>
    </submittedName>
</protein>
<dbReference type="EMBL" id="CP059659">
    <property type="protein sequence ID" value="QRW17014.1"/>
    <property type="molecule type" value="Genomic_DNA"/>
</dbReference>
<gene>
    <name evidence="1" type="ORF">RhiXN_05016</name>
</gene>